<dbReference type="Proteomes" id="UP000636709">
    <property type="component" value="Unassembled WGS sequence"/>
</dbReference>
<gene>
    <name evidence="1" type="ORF">HU200_025229</name>
</gene>
<evidence type="ECO:0000313" key="1">
    <source>
        <dbReference type="EMBL" id="KAF8718910.1"/>
    </source>
</evidence>
<evidence type="ECO:0000313" key="2">
    <source>
        <dbReference type="Proteomes" id="UP000636709"/>
    </source>
</evidence>
<dbReference type="AlphaFoldDB" id="A0A835EWL4"/>
<keyword evidence="2" id="KW-1185">Reference proteome</keyword>
<proteinExistence type="predicted"/>
<protein>
    <submittedName>
        <fullName evidence="1">Uncharacterized protein</fullName>
    </submittedName>
</protein>
<accession>A0A835EWL4</accession>
<comment type="caution">
    <text evidence="1">The sequence shown here is derived from an EMBL/GenBank/DDBJ whole genome shotgun (WGS) entry which is preliminary data.</text>
</comment>
<name>A0A835EWL4_9POAL</name>
<reference evidence="1" key="1">
    <citation type="submission" date="2020-07" db="EMBL/GenBank/DDBJ databases">
        <title>Genome sequence and genetic diversity analysis of an under-domesticated orphan crop, white fonio (Digitaria exilis).</title>
        <authorList>
            <person name="Bennetzen J.L."/>
            <person name="Chen S."/>
            <person name="Ma X."/>
            <person name="Wang X."/>
            <person name="Yssel A.E.J."/>
            <person name="Chaluvadi S.R."/>
            <person name="Johnson M."/>
            <person name="Gangashetty P."/>
            <person name="Hamidou F."/>
            <person name="Sanogo M.D."/>
            <person name="Zwaenepoel A."/>
            <person name="Wallace J."/>
            <person name="Van De Peer Y."/>
            <person name="Van Deynze A."/>
        </authorList>
    </citation>
    <scope>NUCLEOTIDE SEQUENCE</scope>
    <source>
        <tissue evidence="1">Leaves</tissue>
    </source>
</reference>
<dbReference type="EMBL" id="JACEFO010001706">
    <property type="protein sequence ID" value="KAF8718910.1"/>
    <property type="molecule type" value="Genomic_DNA"/>
</dbReference>
<organism evidence="1 2">
    <name type="scientific">Digitaria exilis</name>
    <dbReference type="NCBI Taxonomy" id="1010633"/>
    <lineage>
        <taxon>Eukaryota</taxon>
        <taxon>Viridiplantae</taxon>
        <taxon>Streptophyta</taxon>
        <taxon>Embryophyta</taxon>
        <taxon>Tracheophyta</taxon>
        <taxon>Spermatophyta</taxon>
        <taxon>Magnoliopsida</taxon>
        <taxon>Liliopsida</taxon>
        <taxon>Poales</taxon>
        <taxon>Poaceae</taxon>
        <taxon>PACMAD clade</taxon>
        <taxon>Panicoideae</taxon>
        <taxon>Panicodae</taxon>
        <taxon>Paniceae</taxon>
        <taxon>Anthephorinae</taxon>
        <taxon>Digitaria</taxon>
    </lineage>
</organism>
<sequence>MSCSSLKTLQLWSFIAILSAQSVALQQG</sequence>